<accession>A0AAW6R1S4</accession>
<keyword evidence="1" id="KW-0812">Transmembrane</keyword>
<dbReference type="AlphaFoldDB" id="A0AAW6R1S4"/>
<keyword evidence="1" id="KW-0472">Membrane</keyword>
<keyword evidence="1" id="KW-1133">Transmembrane helix</keyword>
<reference evidence="2" key="2">
    <citation type="submission" date="2019-04" db="EMBL/GenBank/DDBJ databases">
        <authorList>
            <person name="Zou H."/>
        </authorList>
    </citation>
    <scope>NUCLEOTIDE SEQUENCE</scope>
    <source>
        <strain evidence="2">2015oxa</strain>
    </source>
</reference>
<name>A0AAW6R1S4_9GAMM</name>
<organism evidence="2">
    <name type="scientific">Shewanella xiamenensis</name>
    <dbReference type="NCBI Taxonomy" id="332186"/>
    <lineage>
        <taxon>Bacteria</taxon>
        <taxon>Pseudomonadati</taxon>
        <taxon>Pseudomonadota</taxon>
        <taxon>Gammaproteobacteria</taxon>
        <taxon>Alteromonadales</taxon>
        <taxon>Shewanellaceae</taxon>
        <taxon>Shewanella</taxon>
    </lineage>
</organism>
<dbReference type="RefSeq" id="WP_279255629.1">
    <property type="nucleotide sequence ID" value="NZ_SUNE01000016.1"/>
</dbReference>
<feature type="transmembrane region" description="Helical" evidence="1">
    <location>
        <begin position="45"/>
        <end position="62"/>
    </location>
</feature>
<evidence type="ECO:0000313" key="2">
    <source>
        <dbReference type="EMBL" id="MDG5901624.1"/>
    </source>
</evidence>
<protein>
    <submittedName>
        <fullName evidence="2">Uncharacterized protein</fullName>
    </submittedName>
</protein>
<reference evidence="2" key="1">
    <citation type="journal article" date="2019" name="Int J Environ Res Public Health">
        <title>Characterization of Chromosome-Mediated BlaOXA-894 in Shewanella xiamenensis Isolated from Pig Wastewater.</title>
        <authorList>
            <person name="Zou H."/>
            <person name="Zhou Z."/>
            <person name="Xia H."/>
            <person name="Zhao Q."/>
            <person name="Li X."/>
        </authorList>
    </citation>
    <scope>NUCLEOTIDE SEQUENCE</scope>
    <source>
        <strain evidence="2">2015oxa</strain>
    </source>
</reference>
<dbReference type="Proteomes" id="UP001152518">
    <property type="component" value="Unassembled WGS sequence"/>
</dbReference>
<evidence type="ECO:0000256" key="1">
    <source>
        <dbReference type="SAM" id="Phobius"/>
    </source>
</evidence>
<gene>
    <name evidence="2" type="ORF">E2650_17350</name>
</gene>
<comment type="caution">
    <text evidence="2">The sequence shown here is derived from an EMBL/GenBank/DDBJ whole genome shotgun (WGS) entry which is preliminary data.</text>
</comment>
<proteinExistence type="predicted"/>
<sequence>MNKMLHFRRLYLRIFLSILGLVIFLASAKFGYCLLMAEKLSGSEFVSLLIAFALIGLILSFASEIQEFSIAGNIVKLKEVKKDAEKSISELKAARTETYRFLLILAKRYPGGFSDGGTVDSRISDFWNLYDQIVSFGCKDELASNLLDVVNVLIKGQLTRISKSSDSISSKYSGSDIIPEPAQLTIEALDNDSVEKAANRMGTAGGSEQMKRMLIVGLDEYKKLYELRQSLQVQM</sequence>
<dbReference type="EMBL" id="SUNE01000016">
    <property type="protein sequence ID" value="MDG5901624.1"/>
    <property type="molecule type" value="Genomic_DNA"/>
</dbReference>